<sequence>EFMHKHPELHSGKFSAMFTYKHAQKLWEKITAELHEIPGAQKEWKQWRKVCIILTNT</sequence>
<dbReference type="Proteomes" id="UP000008237">
    <property type="component" value="Unassembled WGS sequence"/>
</dbReference>
<dbReference type="InParanoid" id="E2C665"/>
<dbReference type="InterPro" id="IPR028002">
    <property type="entry name" value="Myb_DNA-bind_5"/>
</dbReference>
<keyword evidence="4" id="KW-0804">Transcription</keyword>
<evidence type="ECO:0000256" key="3">
    <source>
        <dbReference type="ARBA" id="ARBA00023015"/>
    </source>
</evidence>
<evidence type="ECO:0000256" key="2">
    <source>
        <dbReference type="ARBA" id="ARBA00016807"/>
    </source>
</evidence>
<keyword evidence="8" id="KW-1185">Reference proteome</keyword>
<feature type="non-terminal residue" evidence="7">
    <location>
        <position position="1"/>
    </location>
</feature>
<dbReference type="AlphaFoldDB" id="E2C665"/>
<feature type="domain" description="Myb/SANT-like DNA-binding" evidence="6">
    <location>
        <begin position="2"/>
        <end position="49"/>
    </location>
</feature>
<evidence type="ECO:0000259" key="6">
    <source>
        <dbReference type="Pfam" id="PF13873"/>
    </source>
</evidence>
<keyword evidence="3" id="KW-0805">Transcription regulation</keyword>
<reference evidence="7 8" key="1">
    <citation type="journal article" date="2010" name="Science">
        <title>Genomic comparison of the ants Camponotus floridanus and Harpegnathos saltator.</title>
        <authorList>
            <person name="Bonasio R."/>
            <person name="Zhang G."/>
            <person name="Ye C."/>
            <person name="Mutti N.S."/>
            <person name="Fang X."/>
            <person name="Qin N."/>
            <person name="Donahue G."/>
            <person name="Yang P."/>
            <person name="Li Q."/>
            <person name="Li C."/>
            <person name="Zhang P."/>
            <person name="Huang Z."/>
            <person name="Berger S.L."/>
            <person name="Reinberg D."/>
            <person name="Wang J."/>
            <person name="Liebig J."/>
        </authorList>
    </citation>
    <scope>NUCLEOTIDE SEQUENCE [LARGE SCALE GENOMIC DNA]</scope>
    <source>
        <strain evidence="7 8">R22 G/1</strain>
    </source>
</reference>
<dbReference type="Pfam" id="PF13873">
    <property type="entry name" value="Myb_DNA-bind_5"/>
    <property type="match status" value="1"/>
</dbReference>
<gene>
    <name evidence="7" type="ORF">EAI_03055</name>
</gene>
<dbReference type="OMA" id="CIILTNT"/>
<evidence type="ECO:0000256" key="5">
    <source>
        <dbReference type="ARBA" id="ARBA00025466"/>
    </source>
</evidence>
<protein>
    <recommendedName>
        <fullName evidence="2">Regulatory protein zeste</fullName>
    </recommendedName>
</protein>
<evidence type="ECO:0000256" key="1">
    <source>
        <dbReference type="ARBA" id="ARBA00011764"/>
    </source>
</evidence>
<evidence type="ECO:0000313" key="7">
    <source>
        <dbReference type="EMBL" id="EFN76562.1"/>
    </source>
</evidence>
<organism evidence="8">
    <name type="scientific">Harpegnathos saltator</name>
    <name type="common">Jerdon's jumping ant</name>
    <dbReference type="NCBI Taxonomy" id="610380"/>
    <lineage>
        <taxon>Eukaryota</taxon>
        <taxon>Metazoa</taxon>
        <taxon>Ecdysozoa</taxon>
        <taxon>Arthropoda</taxon>
        <taxon>Hexapoda</taxon>
        <taxon>Insecta</taxon>
        <taxon>Pterygota</taxon>
        <taxon>Neoptera</taxon>
        <taxon>Endopterygota</taxon>
        <taxon>Hymenoptera</taxon>
        <taxon>Apocrita</taxon>
        <taxon>Aculeata</taxon>
        <taxon>Formicoidea</taxon>
        <taxon>Formicidae</taxon>
        <taxon>Ponerinae</taxon>
        <taxon>Ponerini</taxon>
        <taxon>Harpegnathos</taxon>
    </lineage>
</organism>
<dbReference type="EMBL" id="GL452933">
    <property type="protein sequence ID" value="EFN76562.1"/>
    <property type="molecule type" value="Genomic_DNA"/>
</dbReference>
<comment type="subunit">
    <text evidence="1">Self-associates forming complexes of several hundred monomers.</text>
</comment>
<accession>E2C665</accession>
<name>E2C665_HARSA</name>
<comment type="function">
    <text evidence="5">Involved in transvection phenomena (= synapsis-dependent gene expression), where the synaptic pairing of chromosomes carrying genes with which zeste interacts influences the expression of these genes. Zeste binds to DNA and stimulates transcription from a nearby promoter.</text>
</comment>
<evidence type="ECO:0000256" key="4">
    <source>
        <dbReference type="ARBA" id="ARBA00023163"/>
    </source>
</evidence>
<proteinExistence type="predicted"/>
<evidence type="ECO:0000313" key="8">
    <source>
        <dbReference type="Proteomes" id="UP000008237"/>
    </source>
</evidence>